<keyword evidence="8" id="KW-0902">Two-component regulatory system</keyword>
<dbReference type="SMART" id="SM00448">
    <property type="entry name" value="REC"/>
    <property type="match status" value="1"/>
</dbReference>
<dbReference type="PROSITE" id="PS50113">
    <property type="entry name" value="PAC"/>
    <property type="match status" value="2"/>
</dbReference>
<dbReference type="InterPro" id="IPR001789">
    <property type="entry name" value="Sig_transdc_resp-reg_receiver"/>
</dbReference>
<comment type="catalytic activity">
    <reaction evidence="1">
        <text>ATP + protein L-histidine = ADP + protein N-phospho-L-histidine.</text>
        <dbReference type="EC" id="2.7.13.3"/>
    </reaction>
</comment>
<evidence type="ECO:0000259" key="12">
    <source>
        <dbReference type="PROSITE" id="PS50112"/>
    </source>
</evidence>
<protein>
    <recommendedName>
        <fullName evidence="2">histidine kinase</fullName>
        <ecNumber evidence="2">2.7.13.3</ecNumber>
    </recommendedName>
</protein>
<dbReference type="SUPFAM" id="SSF55785">
    <property type="entry name" value="PYP-like sensor domain (PAS domain)"/>
    <property type="match status" value="4"/>
</dbReference>
<dbReference type="InterPro" id="IPR013767">
    <property type="entry name" value="PAS_fold"/>
</dbReference>
<evidence type="ECO:0000256" key="4">
    <source>
        <dbReference type="ARBA" id="ARBA00022679"/>
    </source>
</evidence>
<accession>A0ABQ4UT09</accession>
<keyword evidence="15" id="KW-1185">Reference proteome</keyword>
<evidence type="ECO:0000313" key="15">
    <source>
        <dbReference type="Proteomes" id="UP001055093"/>
    </source>
</evidence>
<keyword evidence="5" id="KW-0547">Nucleotide-binding</keyword>
<dbReference type="InterPro" id="IPR011006">
    <property type="entry name" value="CheY-like_superfamily"/>
</dbReference>
<feature type="domain" description="PAS" evidence="12">
    <location>
        <begin position="546"/>
        <end position="613"/>
    </location>
</feature>
<dbReference type="InterPro" id="IPR001610">
    <property type="entry name" value="PAC"/>
</dbReference>
<dbReference type="InterPro" id="IPR013655">
    <property type="entry name" value="PAS_fold_3"/>
</dbReference>
<evidence type="ECO:0000259" key="10">
    <source>
        <dbReference type="PROSITE" id="PS50109"/>
    </source>
</evidence>
<dbReference type="SMART" id="SM00086">
    <property type="entry name" value="PAC"/>
    <property type="match status" value="3"/>
</dbReference>
<dbReference type="Gene3D" id="3.40.50.2300">
    <property type="match status" value="1"/>
</dbReference>
<dbReference type="InterPro" id="IPR036097">
    <property type="entry name" value="HisK_dim/P_sf"/>
</dbReference>
<evidence type="ECO:0000313" key="14">
    <source>
        <dbReference type="EMBL" id="GJE74939.1"/>
    </source>
</evidence>
<dbReference type="PRINTS" id="PR00344">
    <property type="entry name" value="BCTRLSENSOR"/>
</dbReference>
<feature type="domain" description="PAS" evidence="12">
    <location>
        <begin position="292"/>
        <end position="365"/>
    </location>
</feature>
<dbReference type="InterPro" id="IPR013656">
    <property type="entry name" value="PAS_4"/>
</dbReference>
<dbReference type="PANTHER" id="PTHR43065:SF42">
    <property type="entry name" value="TWO-COMPONENT SENSOR PPRA"/>
    <property type="match status" value="1"/>
</dbReference>
<keyword evidence="6 14" id="KW-0418">Kinase</keyword>
<evidence type="ECO:0000256" key="5">
    <source>
        <dbReference type="ARBA" id="ARBA00022741"/>
    </source>
</evidence>
<dbReference type="NCBIfam" id="TIGR00229">
    <property type="entry name" value="sensory_box"/>
    <property type="match status" value="4"/>
</dbReference>
<gene>
    <name evidence="14" type="primary">rcsC_19</name>
    <name evidence="14" type="ORF">BGCPKDLD_1513</name>
</gene>
<dbReference type="Pfam" id="PF00072">
    <property type="entry name" value="Response_reg"/>
    <property type="match status" value="1"/>
</dbReference>
<dbReference type="RefSeq" id="WP_238307836.1">
    <property type="nucleotide sequence ID" value="NZ_BPRE01000004.1"/>
</dbReference>
<dbReference type="SUPFAM" id="SSF55874">
    <property type="entry name" value="ATPase domain of HSP90 chaperone/DNA topoisomerase II/histidine kinase"/>
    <property type="match status" value="1"/>
</dbReference>
<dbReference type="Gene3D" id="1.10.287.130">
    <property type="match status" value="1"/>
</dbReference>
<dbReference type="GO" id="GO:0016301">
    <property type="term" value="F:kinase activity"/>
    <property type="evidence" value="ECO:0007669"/>
    <property type="project" value="UniProtKB-KW"/>
</dbReference>
<comment type="caution">
    <text evidence="14">The sequence shown here is derived from an EMBL/GenBank/DDBJ whole genome shotgun (WGS) entry which is preliminary data.</text>
</comment>
<dbReference type="Pfam" id="PF08447">
    <property type="entry name" value="PAS_3"/>
    <property type="match status" value="2"/>
</dbReference>
<feature type="modified residue" description="4-aspartylphosphate" evidence="9">
    <location>
        <position position="981"/>
    </location>
</feature>
<dbReference type="CDD" id="cd00082">
    <property type="entry name" value="HisKA"/>
    <property type="match status" value="1"/>
</dbReference>
<dbReference type="PROSITE" id="PS50112">
    <property type="entry name" value="PAS"/>
    <property type="match status" value="3"/>
</dbReference>
<reference evidence="14" key="1">
    <citation type="journal article" date="2021" name="Front. Microbiol.">
        <title>Comprehensive Comparative Genomics and Phenotyping of Methylobacterium Species.</title>
        <authorList>
            <person name="Alessa O."/>
            <person name="Ogura Y."/>
            <person name="Fujitani Y."/>
            <person name="Takami H."/>
            <person name="Hayashi T."/>
            <person name="Sahin N."/>
            <person name="Tani A."/>
        </authorList>
    </citation>
    <scope>NUCLEOTIDE SEQUENCE</scope>
    <source>
        <strain evidence="14">DSM 14458</strain>
    </source>
</reference>
<evidence type="ECO:0000256" key="9">
    <source>
        <dbReference type="PROSITE-ProRule" id="PRU00169"/>
    </source>
</evidence>
<dbReference type="Pfam" id="PF02518">
    <property type="entry name" value="HATPase_c"/>
    <property type="match status" value="1"/>
</dbReference>
<proteinExistence type="predicted"/>
<dbReference type="EMBL" id="BPRE01000004">
    <property type="protein sequence ID" value="GJE74939.1"/>
    <property type="molecule type" value="Genomic_DNA"/>
</dbReference>
<keyword evidence="3 9" id="KW-0597">Phosphoprotein</keyword>
<dbReference type="SUPFAM" id="SSF47384">
    <property type="entry name" value="Homodimeric domain of signal transducing histidine kinase"/>
    <property type="match status" value="1"/>
</dbReference>
<dbReference type="InterPro" id="IPR036890">
    <property type="entry name" value="HATPase_C_sf"/>
</dbReference>
<dbReference type="SUPFAM" id="SSF52172">
    <property type="entry name" value="CheY-like"/>
    <property type="match status" value="1"/>
</dbReference>
<dbReference type="InterPro" id="IPR003661">
    <property type="entry name" value="HisK_dim/P_dom"/>
</dbReference>
<dbReference type="InterPro" id="IPR000014">
    <property type="entry name" value="PAS"/>
</dbReference>
<evidence type="ECO:0000256" key="7">
    <source>
        <dbReference type="ARBA" id="ARBA00022840"/>
    </source>
</evidence>
<dbReference type="SMART" id="SM00387">
    <property type="entry name" value="HATPase_c"/>
    <property type="match status" value="1"/>
</dbReference>
<reference evidence="14" key="2">
    <citation type="submission" date="2021-08" db="EMBL/GenBank/DDBJ databases">
        <authorList>
            <person name="Tani A."/>
            <person name="Ola A."/>
            <person name="Ogura Y."/>
            <person name="Katsura K."/>
            <person name="Hayashi T."/>
        </authorList>
    </citation>
    <scope>NUCLEOTIDE SEQUENCE</scope>
    <source>
        <strain evidence="14">DSM 14458</strain>
    </source>
</reference>
<dbReference type="SMART" id="SM00091">
    <property type="entry name" value="PAS"/>
    <property type="match status" value="4"/>
</dbReference>
<dbReference type="PROSITE" id="PS50109">
    <property type="entry name" value="HIS_KIN"/>
    <property type="match status" value="1"/>
</dbReference>
<dbReference type="Pfam" id="PF00989">
    <property type="entry name" value="PAS"/>
    <property type="match status" value="1"/>
</dbReference>
<sequence length="1050" mass="116283">MSDSLAFLAGGGEAARVIRARDWSDHPLGRPETWPTELRTALSLVLNSPESMILAWGPDLTFFFNDTYFPLLGPRLPWAMGERFDVVWADAWSQAKPIIDDAFAGRSRRFEDMPWKLGTDRGPADTWFSFSYSRVLDGDGSVAGLFIFTNETTARVLGDRALRESEEHFRQTVELNPQVPWTADPHGNIISYSHRWLELTGQAPGEPDGAGWTKALHPEDLEPKMAAFAVALSSGDPVDIDYRIRIAATGEYRWQRARAHPRRDEAGTIIRWYGVVEDVHDRKIAEAALRRSEEELRLVVESARDHVILTTDTDGIITRWSAGAQAVLGWSPEEAVGKPAAITFTPEDRDRGADLREMATAARNGCAGDERWHVAKDGRRVFLNGSSHPLPPDPQGRPRGFLKLARDETGRIRAEEALRASEVQLRLVADALPLLVSFVDRSLTYRFANAAYRDWFDRKPEEVVGRTIPDLVDEAGLRARLPYIERALAGTPVRTDLPWPWPDGRRRIADIRYEPRRDARGAVDGFYVFVQDVTAQRDAEAGLAAERDRLWELSEDLLVNADYEGHLLRISPSWTILLGHDAETLLTRPYGEIVHPEDFPVVMEALLDMRTTGRPVRVENRVRAADETWRWIAWKLAPEPGGERLTGVGRDITAEKAAAEEKARLEEQLRQSQKMEAVGQLTGGIAHDFNNLLAGISGSLELMQTRMSQGRLKDIDRYMSAAQGASKRAAALTHRLLAFSRRQTLDPKPTDVNVLVRGMEELIRRTVGPAIAVEVVGASGLWPALVDPPQLENALLNLCINARDAMPERGRITVETANRWLDEHAARKHDIPPGQYLSLCVTDTGTGMSPEVVAKAFDPFFTTKPIGQGTGLGLSMIYGFAKQSGGQVRIYSEVGLGTTVCLYLPRYHGAVEEFDPLARLADAPRAEQGETVLVVDDEPTVRMLVTEVLEDLGYTAIEAADSASGLKVLQSGVRIDLLITDVGLPGGMNGRQMADAGRETRPDLKVLFITGYAENAAVGNGHLEPGMEVLTKPFVVEALGVRIREMIAHG</sequence>
<dbReference type="CDD" id="cd16919">
    <property type="entry name" value="HATPase_CckA-like"/>
    <property type="match status" value="1"/>
</dbReference>
<dbReference type="InterPro" id="IPR035965">
    <property type="entry name" value="PAS-like_dom_sf"/>
</dbReference>
<keyword evidence="4" id="KW-0808">Transferase</keyword>
<evidence type="ECO:0000256" key="2">
    <source>
        <dbReference type="ARBA" id="ARBA00012438"/>
    </source>
</evidence>
<feature type="domain" description="PAC" evidence="13">
    <location>
        <begin position="491"/>
        <end position="545"/>
    </location>
</feature>
<dbReference type="CDD" id="cd00130">
    <property type="entry name" value="PAS"/>
    <property type="match status" value="4"/>
</dbReference>
<dbReference type="InterPro" id="IPR000700">
    <property type="entry name" value="PAS-assoc_C"/>
</dbReference>
<dbReference type="InterPro" id="IPR004358">
    <property type="entry name" value="Sig_transdc_His_kin-like_C"/>
</dbReference>
<dbReference type="InterPro" id="IPR003594">
    <property type="entry name" value="HATPase_dom"/>
</dbReference>
<organism evidence="14 15">
    <name type="scientific">Methylorubrum suomiense</name>
    <dbReference type="NCBI Taxonomy" id="144191"/>
    <lineage>
        <taxon>Bacteria</taxon>
        <taxon>Pseudomonadati</taxon>
        <taxon>Pseudomonadota</taxon>
        <taxon>Alphaproteobacteria</taxon>
        <taxon>Hyphomicrobiales</taxon>
        <taxon>Methylobacteriaceae</taxon>
        <taxon>Methylorubrum</taxon>
    </lineage>
</organism>
<dbReference type="Gene3D" id="3.30.450.20">
    <property type="entry name" value="PAS domain"/>
    <property type="match status" value="5"/>
</dbReference>
<dbReference type="Pfam" id="PF00512">
    <property type="entry name" value="HisKA"/>
    <property type="match status" value="1"/>
</dbReference>
<evidence type="ECO:0000259" key="11">
    <source>
        <dbReference type="PROSITE" id="PS50110"/>
    </source>
</evidence>
<dbReference type="InterPro" id="IPR005467">
    <property type="entry name" value="His_kinase_dom"/>
</dbReference>
<dbReference type="EC" id="2.7.13.3" evidence="2"/>
<dbReference type="CDD" id="cd18161">
    <property type="entry name" value="REC_hyHK_blue-like"/>
    <property type="match status" value="1"/>
</dbReference>
<evidence type="ECO:0000256" key="3">
    <source>
        <dbReference type="ARBA" id="ARBA00022553"/>
    </source>
</evidence>
<feature type="domain" description="Histidine kinase" evidence="10">
    <location>
        <begin position="684"/>
        <end position="908"/>
    </location>
</feature>
<evidence type="ECO:0000256" key="8">
    <source>
        <dbReference type="ARBA" id="ARBA00023012"/>
    </source>
</evidence>
<dbReference type="Pfam" id="PF08448">
    <property type="entry name" value="PAS_4"/>
    <property type="match status" value="1"/>
</dbReference>
<feature type="domain" description="Response regulatory" evidence="11">
    <location>
        <begin position="931"/>
        <end position="1047"/>
    </location>
</feature>
<evidence type="ECO:0000259" key="13">
    <source>
        <dbReference type="PROSITE" id="PS50113"/>
    </source>
</evidence>
<feature type="domain" description="PAS" evidence="12">
    <location>
        <begin position="165"/>
        <end position="235"/>
    </location>
</feature>
<dbReference type="Proteomes" id="UP001055093">
    <property type="component" value="Unassembled WGS sequence"/>
</dbReference>
<dbReference type="PROSITE" id="PS50110">
    <property type="entry name" value="RESPONSE_REGULATORY"/>
    <property type="match status" value="1"/>
</dbReference>
<dbReference type="SMART" id="SM00388">
    <property type="entry name" value="HisKA"/>
    <property type="match status" value="1"/>
</dbReference>
<feature type="domain" description="PAC" evidence="13">
    <location>
        <begin position="238"/>
        <end position="291"/>
    </location>
</feature>
<evidence type="ECO:0000256" key="1">
    <source>
        <dbReference type="ARBA" id="ARBA00000085"/>
    </source>
</evidence>
<evidence type="ECO:0000256" key="6">
    <source>
        <dbReference type="ARBA" id="ARBA00022777"/>
    </source>
</evidence>
<name>A0ABQ4UT09_9HYPH</name>
<keyword evidence="7" id="KW-0067">ATP-binding</keyword>
<dbReference type="PANTHER" id="PTHR43065">
    <property type="entry name" value="SENSOR HISTIDINE KINASE"/>
    <property type="match status" value="1"/>
</dbReference>
<dbReference type="Gene3D" id="3.30.565.10">
    <property type="entry name" value="Histidine kinase-like ATPase, C-terminal domain"/>
    <property type="match status" value="1"/>
</dbReference>